<dbReference type="InterPro" id="IPR039420">
    <property type="entry name" value="WalR-like"/>
</dbReference>
<dbReference type="RefSeq" id="WP_026641998.1">
    <property type="nucleotide sequence ID" value="NZ_JAXEUP010000025.1"/>
</dbReference>
<dbReference type="Proteomes" id="UP000029080">
    <property type="component" value="Unassembled WGS sequence"/>
</dbReference>
<dbReference type="InterPro" id="IPR016032">
    <property type="entry name" value="Sig_transdc_resp-reg_C-effctor"/>
</dbReference>
<evidence type="ECO:0000313" key="6">
    <source>
        <dbReference type="EMBL" id="KFJ05931.1"/>
    </source>
</evidence>
<evidence type="ECO:0000256" key="1">
    <source>
        <dbReference type="ARBA" id="ARBA00022553"/>
    </source>
</evidence>
<dbReference type="PROSITE" id="PS00622">
    <property type="entry name" value="HTH_LUXR_1"/>
    <property type="match status" value="1"/>
</dbReference>
<dbReference type="Gene3D" id="3.40.50.2300">
    <property type="match status" value="1"/>
</dbReference>
<dbReference type="GO" id="GO:0003677">
    <property type="term" value="F:DNA binding"/>
    <property type="evidence" value="ECO:0007669"/>
    <property type="project" value="UniProtKB-KW"/>
</dbReference>
<dbReference type="AlphaFoldDB" id="A0A087EDT0"/>
<evidence type="ECO:0000259" key="5">
    <source>
        <dbReference type="PROSITE" id="PS50110"/>
    </source>
</evidence>
<dbReference type="EMBL" id="JGZU01000011">
    <property type="protein sequence ID" value="KFJ05931.1"/>
    <property type="molecule type" value="Genomic_DNA"/>
</dbReference>
<proteinExistence type="predicted"/>
<keyword evidence="2" id="KW-0238">DNA-binding</keyword>
<dbReference type="GO" id="GO:0008984">
    <property type="term" value="F:protein-glutamate methylesterase activity"/>
    <property type="evidence" value="ECO:0007669"/>
    <property type="project" value="UniProtKB-EC"/>
</dbReference>
<dbReference type="InterPro" id="IPR011006">
    <property type="entry name" value="CheY-like_superfamily"/>
</dbReference>
<dbReference type="PRINTS" id="PR00038">
    <property type="entry name" value="HTHLUXR"/>
</dbReference>
<dbReference type="InterPro" id="IPR001789">
    <property type="entry name" value="Sig_transdc_resp-reg_receiver"/>
</dbReference>
<keyword evidence="6" id="KW-0378">Hydrolase</keyword>
<reference evidence="6 7" key="1">
    <citation type="submission" date="2014-03" db="EMBL/GenBank/DDBJ databases">
        <title>Genomics of Bifidobacteria.</title>
        <authorList>
            <person name="Ventura M."/>
            <person name="Milani C."/>
            <person name="Lugli G.A."/>
        </authorList>
    </citation>
    <scope>NUCLEOTIDE SEQUENCE [LARGE SCALE GENOMIC DNA]</scope>
    <source>
        <strain evidence="6 7">JCM 13495</strain>
    </source>
</reference>
<dbReference type="PROSITE" id="PS50043">
    <property type="entry name" value="HTH_LUXR_2"/>
    <property type="match status" value="1"/>
</dbReference>
<dbReference type="Pfam" id="PF00072">
    <property type="entry name" value="Response_reg"/>
    <property type="match status" value="1"/>
</dbReference>
<dbReference type="GO" id="GO:0006355">
    <property type="term" value="P:regulation of DNA-templated transcription"/>
    <property type="evidence" value="ECO:0007669"/>
    <property type="project" value="InterPro"/>
</dbReference>
<dbReference type="eggNOG" id="COG2197">
    <property type="taxonomic scope" value="Bacteria"/>
</dbReference>
<evidence type="ECO:0000256" key="3">
    <source>
        <dbReference type="PROSITE-ProRule" id="PRU00169"/>
    </source>
</evidence>
<dbReference type="CDD" id="cd06170">
    <property type="entry name" value="LuxR_C_like"/>
    <property type="match status" value="1"/>
</dbReference>
<dbReference type="PROSITE" id="PS50110">
    <property type="entry name" value="RESPONSE_REGULATORY"/>
    <property type="match status" value="1"/>
</dbReference>
<feature type="modified residue" description="4-aspartylphosphate" evidence="3">
    <location>
        <position position="53"/>
    </location>
</feature>
<dbReference type="Pfam" id="PF00196">
    <property type="entry name" value="GerE"/>
    <property type="match status" value="1"/>
</dbReference>
<dbReference type="GO" id="GO:0000160">
    <property type="term" value="P:phosphorelay signal transduction system"/>
    <property type="evidence" value="ECO:0007669"/>
    <property type="project" value="InterPro"/>
</dbReference>
<evidence type="ECO:0000313" key="7">
    <source>
        <dbReference type="Proteomes" id="UP000029080"/>
    </source>
</evidence>
<protein>
    <submittedName>
        <fullName evidence="6">Response regulator receiver domain-containing protein</fullName>
        <ecNumber evidence="6">3.1.1.61</ecNumber>
    </submittedName>
</protein>
<organism evidence="6 7">
    <name type="scientific">Bifidobacterium tsurumiense</name>
    <dbReference type="NCBI Taxonomy" id="356829"/>
    <lineage>
        <taxon>Bacteria</taxon>
        <taxon>Bacillati</taxon>
        <taxon>Actinomycetota</taxon>
        <taxon>Actinomycetes</taxon>
        <taxon>Bifidobacteriales</taxon>
        <taxon>Bifidobacteriaceae</taxon>
        <taxon>Bifidobacterium</taxon>
    </lineage>
</organism>
<gene>
    <name evidence="6" type="ORF">BITS_1071</name>
</gene>
<dbReference type="InterPro" id="IPR000792">
    <property type="entry name" value="Tscrpt_reg_LuxR_C"/>
</dbReference>
<feature type="domain" description="Response regulatory" evidence="5">
    <location>
        <begin position="2"/>
        <end position="118"/>
    </location>
</feature>
<comment type="caution">
    <text evidence="6">The sequence shown here is derived from an EMBL/GenBank/DDBJ whole genome shotgun (WGS) entry which is preliminary data.</text>
</comment>
<dbReference type="CDD" id="cd17535">
    <property type="entry name" value="REC_NarL-like"/>
    <property type="match status" value="1"/>
</dbReference>
<dbReference type="STRING" id="356829.BITS_1071"/>
<dbReference type="SMART" id="SM00448">
    <property type="entry name" value="REC"/>
    <property type="match status" value="1"/>
</dbReference>
<evidence type="ECO:0000259" key="4">
    <source>
        <dbReference type="PROSITE" id="PS50043"/>
    </source>
</evidence>
<dbReference type="InterPro" id="IPR058245">
    <property type="entry name" value="NreC/VraR/RcsB-like_REC"/>
</dbReference>
<dbReference type="SMART" id="SM00421">
    <property type="entry name" value="HTH_LUXR"/>
    <property type="match status" value="1"/>
</dbReference>
<dbReference type="PANTHER" id="PTHR43214:SF40">
    <property type="entry name" value="TRANSCRIPTIONAL REGULATORY PROTEIN LNRK"/>
    <property type="match status" value="1"/>
</dbReference>
<dbReference type="EC" id="3.1.1.61" evidence="6"/>
<keyword evidence="7" id="KW-1185">Reference proteome</keyword>
<accession>A0A087EDT0</accession>
<dbReference type="SUPFAM" id="SSF52172">
    <property type="entry name" value="CheY-like"/>
    <property type="match status" value="1"/>
</dbReference>
<feature type="domain" description="HTH luxR-type" evidence="4">
    <location>
        <begin position="158"/>
        <end position="223"/>
    </location>
</feature>
<name>A0A087EDT0_9BIFI</name>
<evidence type="ECO:0000256" key="2">
    <source>
        <dbReference type="ARBA" id="ARBA00023125"/>
    </source>
</evidence>
<sequence>MTVAVVDDDPIVCSSLTTILEATKTAAVVWTAQDGQTAVAKYAKHSPDILLIDVQMPIMDGLQAARLIIEQQPEARILFLTTFADQAYIDDALALGARGYLIKQDISSVAPALHAVMSGQIVLGAEVLERITAKSQAHADSKGVASSSAYANPESNAYTLLPGELDARELALSALVAQGLDNRDIAGHLHLSEGTVRNKITRILDKTGFTNRTQLAIAYIHAGGQNTDL</sequence>
<dbReference type="SUPFAM" id="SSF46894">
    <property type="entry name" value="C-terminal effector domain of the bipartite response regulators"/>
    <property type="match status" value="1"/>
</dbReference>
<keyword evidence="1 3" id="KW-0597">Phosphoprotein</keyword>
<dbReference type="PANTHER" id="PTHR43214">
    <property type="entry name" value="TWO-COMPONENT RESPONSE REGULATOR"/>
    <property type="match status" value="1"/>
</dbReference>
<dbReference type="OrthoDB" id="9808843at2"/>